<evidence type="ECO:0000256" key="6">
    <source>
        <dbReference type="ARBA" id="ARBA00022692"/>
    </source>
</evidence>
<feature type="transmembrane region" description="Helical" evidence="10">
    <location>
        <begin position="264"/>
        <end position="284"/>
    </location>
</feature>
<evidence type="ECO:0000313" key="12">
    <source>
        <dbReference type="EMBL" id="MBW39704.1"/>
    </source>
</evidence>
<dbReference type="GO" id="GO:0005789">
    <property type="term" value="C:endoplasmic reticulum membrane"/>
    <property type="evidence" value="ECO:0007669"/>
    <property type="project" value="UniProtKB-SubCell"/>
</dbReference>
<feature type="chain" id="PRO_5014818004" description="Mannosyltransferase" evidence="11">
    <location>
        <begin position="23"/>
        <end position="542"/>
    </location>
</feature>
<dbReference type="EC" id="2.4.1.-" evidence="10"/>
<evidence type="ECO:0000256" key="7">
    <source>
        <dbReference type="ARBA" id="ARBA00022824"/>
    </source>
</evidence>
<evidence type="ECO:0000256" key="11">
    <source>
        <dbReference type="SAM" id="SignalP"/>
    </source>
</evidence>
<feature type="transmembrane region" description="Helical" evidence="10">
    <location>
        <begin position="126"/>
        <end position="151"/>
    </location>
</feature>
<evidence type="ECO:0000256" key="10">
    <source>
        <dbReference type="RuleBase" id="RU363075"/>
    </source>
</evidence>
<accession>A0A2M4AFY8</accession>
<proteinExistence type="inferred from homology"/>
<keyword evidence="8 10" id="KW-1133">Transmembrane helix</keyword>
<dbReference type="InterPro" id="IPR005599">
    <property type="entry name" value="GPI_mannosylTrfase"/>
</dbReference>
<dbReference type="AlphaFoldDB" id="A0A2M4AFY8"/>
<feature type="transmembrane region" description="Helical" evidence="10">
    <location>
        <begin position="199"/>
        <end position="222"/>
    </location>
</feature>
<feature type="transmembrane region" description="Helical" evidence="10">
    <location>
        <begin position="355"/>
        <end position="380"/>
    </location>
</feature>
<feature type="transmembrane region" description="Helical" evidence="10">
    <location>
        <begin position="85"/>
        <end position="105"/>
    </location>
</feature>
<dbReference type="Pfam" id="PF03901">
    <property type="entry name" value="Glyco_transf_22"/>
    <property type="match status" value="1"/>
</dbReference>
<name>A0A2M4AFY8_9DIPT</name>
<feature type="signal peptide" evidence="11">
    <location>
        <begin position="1"/>
        <end position="22"/>
    </location>
</feature>
<reference evidence="12" key="1">
    <citation type="submission" date="2018-01" db="EMBL/GenBank/DDBJ databases">
        <title>An insight into the sialome of Amazonian anophelines.</title>
        <authorList>
            <person name="Ribeiro J.M."/>
            <person name="Scarpassa V."/>
            <person name="Calvo E."/>
        </authorList>
    </citation>
    <scope>NUCLEOTIDE SEQUENCE</scope>
    <source>
        <tissue evidence="12">Salivary glands</tissue>
    </source>
</reference>
<keyword evidence="4 10" id="KW-0328">Glycosyltransferase</keyword>
<dbReference type="GO" id="GO:0006487">
    <property type="term" value="P:protein N-linked glycosylation"/>
    <property type="evidence" value="ECO:0007669"/>
    <property type="project" value="TreeGrafter"/>
</dbReference>
<keyword evidence="11" id="KW-0732">Signal</keyword>
<comment type="similarity">
    <text evidence="3 10">Belongs to the glycosyltransferase 22 family.</text>
</comment>
<dbReference type="EMBL" id="GGFK01006383">
    <property type="protein sequence ID" value="MBW39704.1"/>
    <property type="molecule type" value="Transcribed_RNA"/>
</dbReference>
<comment type="pathway">
    <text evidence="2">Protein modification; protein glycosylation.</text>
</comment>
<evidence type="ECO:0000256" key="4">
    <source>
        <dbReference type="ARBA" id="ARBA00022676"/>
    </source>
</evidence>
<evidence type="ECO:0000256" key="2">
    <source>
        <dbReference type="ARBA" id="ARBA00004922"/>
    </source>
</evidence>
<feature type="transmembrane region" description="Helical" evidence="10">
    <location>
        <begin position="163"/>
        <end position="187"/>
    </location>
</feature>
<evidence type="ECO:0000256" key="5">
    <source>
        <dbReference type="ARBA" id="ARBA00022679"/>
    </source>
</evidence>
<evidence type="ECO:0000256" key="3">
    <source>
        <dbReference type="ARBA" id="ARBA00007063"/>
    </source>
</evidence>
<feature type="transmembrane region" description="Helical" evidence="10">
    <location>
        <begin position="296"/>
        <end position="312"/>
    </location>
</feature>
<dbReference type="PANTHER" id="PTHR22760:SF2">
    <property type="entry name" value="ALPHA-1,2-MANNOSYLTRANSFERASE ALG9"/>
    <property type="match status" value="1"/>
</dbReference>
<keyword evidence="6 10" id="KW-0812">Transmembrane</keyword>
<sequence>MALPRSNVTSFVVLVTVRLQAALWSIISDCDETYNYWEPLHFVLKNRGFQTWEYSPEYALRSYAYLWLHGAPMKLAQPLVGNGLGLFYFLRCLLALVCALLEFRLYKVIKVKCGSSVGNTWLFFQLVNPGMFISSAALLPSSFSMFVTMAIMADWISGRSRAVIAVTALSGLIGWPFAVIVSIPFVVEELIGKRKVWDFAKAALLFGLLWGVPIVLIDSFYFGKLTIAALNIVRYNVFTSHGPDLYGVEPASFYVKNLLLNHNLLAALTVLCPLVAIAATALGAKIDKSKLSPMMALWKLTPLYLWLAVFFLQPHKEERFMFPVYPLFSFGGALTLALLSSMARRVLGGKRSGDINLTLAVAIYGVTLVLGLSRIVAVIMNYHAPVTVLGGLPPTSRETNLCYGKEWYRFPGSFLLPPDYRVRFVRSSFTGILPAYFQETANGSSVVHGYFNDQNIGHEHMLFDLSGCDYLIDLDTGEEFDKANLEPNYSADTSTWLVVRSSEFMIASRSSTLARAFYVPFLSQRNAVYGKYNLLKRTVAGR</sequence>
<dbReference type="UniPathway" id="UPA00378"/>
<keyword evidence="9 10" id="KW-0472">Membrane</keyword>
<evidence type="ECO:0000256" key="1">
    <source>
        <dbReference type="ARBA" id="ARBA00004477"/>
    </source>
</evidence>
<comment type="subcellular location">
    <subcellularLocation>
        <location evidence="1 10">Endoplasmic reticulum membrane</location>
        <topology evidence="1 10">Multi-pass membrane protein</topology>
    </subcellularLocation>
</comment>
<feature type="transmembrane region" description="Helical" evidence="10">
    <location>
        <begin position="324"/>
        <end position="343"/>
    </location>
</feature>
<protein>
    <recommendedName>
        <fullName evidence="10">Mannosyltransferase</fullName>
        <ecNumber evidence="10">2.4.1.-</ecNumber>
    </recommendedName>
</protein>
<evidence type="ECO:0000256" key="8">
    <source>
        <dbReference type="ARBA" id="ARBA00022989"/>
    </source>
</evidence>
<organism evidence="12">
    <name type="scientific">Anopheles triannulatus</name>
    <dbReference type="NCBI Taxonomy" id="58253"/>
    <lineage>
        <taxon>Eukaryota</taxon>
        <taxon>Metazoa</taxon>
        <taxon>Ecdysozoa</taxon>
        <taxon>Arthropoda</taxon>
        <taxon>Hexapoda</taxon>
        <taxon>Insecta</taxon>
        <taxon>Pterygota</taxon>
        <taxon>Neoptera</taxon>
        <taxon>Endopterygota</taxon>
        <taxon>Diptera</taxon>
        <taxon>Nematocera</taxon>
        <taxon>Culicoidea</taxon>
        <taxon>Culicidae</taxon>
        <taxon>Anophelinae</taxon>
        <taxon>Anopheles</taxon>
    </lineage>
</organism>
<dbReference type="GO" id="GO:0000026">
    <property type="term" value="F:alpha-1,2-mannosyltransferase activity"/>
    <property type="evidence" value="ECO:0007669"/>
    <property type="project" value="TreeGrafter"/>
</dbReference>
<dbReference type="PANTHER" id="PTHR22760">
    <property type="entry name" value="GLYCOSYLTRANSFERASE"/>
    <property type="match status" value="1"/>
</dbReference>
<evidence type="ECO:0000256" key="9">
    <source>
        <dbReference type="ARBA" id="ARBA00023136"/>
    </source>
</evidence>
<keyword evidence="7 10" id="KW-0256">Endoplasmic reticulum</keyword>
<keyword evidence="5 12" id="KW-0808">Transferase</keyword>